<evidence type="ECO:0000313" key="1">
    <source>
        <dbReference type="EMBL" id="KZV98278.1"/>
    </source>
</evidence>
<dbReference type="AlphaFoldDB" id="A0A165LSV9"/>
<evidence type="ECO:0008006" key="3">
    <source>
        <dbReference type="Google" id="ProtNLM"/>
    </source>
</evidence>
<gene>
    <name evidence="1" type="ORF">EXIGLDRAFT_746641</name>
</gene>
<reference evidence="1 2" key="1">
    <citation type="journal article" date="2016" name="Mol. Biol. Evol.">
        <title>Comparative Genomics of Early-Diverging Mushroom-Forming Fungi Provides Insights into the Origins of Lignocellulose Decay Capabilities.</title>
        <authorList>
            <person name="Nagy L.G."/>
            <person name="Riley R."/>
            <person name="Tritt A."/>
            <person name="Adam C."/>
            <person name="Daum C."/>
            <person name="Floudas D."/>
            <person name="Sun H."/>
            <person name="Yadav J.S."/>
            <person name="Pangilinan J."/>
            <person name="Larsson K.H."/>
            <person name="Matsuura K."/>
            <person name="Barry K."/>
            <person name="Labutti K."/>
            <person name="Kuo R."/>
            <person name="Ohm R.A."/>
            <person name="Bhattacharya S.S."/>
            <person name="Shirouzu T."/>
            <person name="Yoshinaga Y."/>
            <person name="Martin F.M."/>
            <person name="Grigoriev I.V."/>
            <person name="Hibbett D.S."/>
        </authorList>
    </citation>
    <scope>NUCLEOTIDE SEQUENCE [LARGE SCALE GENOMIC DNA]</scope>
    <source>
        <strain evidence="1 2">HHB12029</strain>
    </source>
</reference>
<dbReference type="EMBL" id="KV425920">
    <property type="protein sequence ID" value="KZV98278.1"/>
    <property type="molecule type" value="Genomic_DNA"/>
</dbReference>
<proteinExistence type="predicted"/>
<keyword evidence="2" id="KW-1185">Reference proteome</keyword>
<accession>A0A165LSV9</accession>
<dbReference type="Proteomes" id="UP000077266">
    <property type="component" value="Unassembled WGS sequence"/>
</dbReference>
<dbReference type="InParanoid" id="A0A165LSV9"/>
<protein>
    <recommendedName>
        <fullName evidence="3">F-box domain-containing protein</fullName>
    </recommendedName>
</protein>
<name>A0A165LSV9_EXIGL</name>
<evidence type="ECO:0000313" key="2">
    <source>
        <dbReference type="Proteomes" id="UP000077266"/>
    </source>
</evidence>
<sequence length="350" mass="39629">MDRVQALDILAESDVISRVLLRPASGLQRLIITGAHWHGEEPGPLKRKLFTGGVRWPILRELRVGEGLLPHDANLVQVLAMCPNLEHLKCHIPEEGAVLKSSITNYVPRLRFVSFRGKTFQLAKVLPHLRAVREVEIKAALQRIPLFSALSSLLPKLIARDEIDPVVAALIGFPEVRLRLERSSRTCHVACRQDVLWLLVQDQFFGSITSLILVTNLPQKPLPAAPVLRTLTLLHTRDKRDTHSTFFDWQNYKSAWQTPALQTVCFGWLPETRRNDRHVVSISRQWLVSLLQDVFTFSADRRLPSLIIQNVELVDGEVKGEVVLKDLVEKVDVVQDLDWDPWAAIVPSSP</sequence>
<organism evidence="1 2">
    <name type="scientific">Exidia glandulosa HHB12029</name>
    <dbReference type="NCBI Taxonomy" id="1314781"/>
    <lineage>
        <taxon>Eukaryota</taxon>
        <taxon>Fungi</taxon>
        <taxon>Dikarya</taxon>
        <taxon>Basidiomycota</taxon>
        <taxon>Agaricomycotina</taxon>
        <taxon>Agaricomycetes</taxon>
        <taxon>Auriculariales</taxon>
        <taxon>Exidiaceae</taxon>
        <taxon>Exidia</taxon>
    </lineage>
</organism>